<dbReference type="InterPro" id="IPR051848">
    <property type="entry name" value="PGIP"/>
</dbReference>
<comment type="caution">
    <text evidence="9">The sequence shown here is derived from an EMBL/GenBank/DDBJ whole genome shotgun (WGS) entry which is preliminary data.</text>
</comment>
<dbReference type="SUPFAM" id="SSF52058">
    <property type="entry name" value="L domain-like"/>
    <property type="match status" value="1"/>
</dbReference>
<evidence type="ECO:0000313" key="9">
    <source>
        <dbReference type="EMBL" id="CAB9505135.1"/>
    </source>
</evidence>
<proteinExistence type="predicted"/>
<dbReference type="PANTHER" id="PTHR48059:SF30">
    <property type="entry name" value="OS06G0587000 PROTEIN"/>
    <property type="match status" value="1"/>
</dbReference>
<evidence type="ECO:0000313" key="10">
    <source>
        <dbReference type="Proteomes" id="UP001153069"/>
    </source>
</evidence>
<feature type="region of interest" description="Disordered" evidence="7">
    <location>
        <begin position="1"/>
        <end position="40"/>
    </location>
</feature>
<keyword evidence="4" id="KW-0732">Signal</keyword>
<keyword evidence="8" id="KW-1133">Transmembrane helix</keyword>
<feature type="transmembrane region" description="Helical" evidence="8">
    <location>
        <begin position="357"/>
        <end position="379"/>
    </location>
</feature>
<dbReference type="InterPro" id="IPR032675">
    <property type="entry name" value="LRR_dom_sf"/>
</dbReference>
<reference evidence="9" key="1">
    <citation type="submission" date="2020-06" db="EMBL/GenBank/DDBJ databases">
        <authorList>
            <consortium name="Plant Systems Biology data submission"/>
        </authorList>
    </citation>
    <scope>NUCLEOTIDE SEQUENCE</scope>
    <source>
        <strain evidence="9">D6</strain>
    </source>
</reference>
<evidence type="ECO:0000256" key="8">
    <source>
        <dbReference type="SAM" id="Phobius"/>
    </source>
</evidence>
<evidence type="ECO:0000256" key="3">
    <source>
        <dbReference type="ARBA" id="ARBA00022614"/>
    </source>
</evidence>
<dbReference type="Gene3D" id="3.80.10.10">
    <property type="entry name" value="Ribonuclease Inhibitor"/>
    <property type="match status" value="2"/>
</dbReference>
<evidence type="ECO:0000256" key="4">
    <source>
        <dbReference type="ARBA" id="ARBA00022729"/>
    </source>
</evidence>
<keyword evidence="3" id="KW-0433">Leucine-rich repeat</keyword>
<comment type="subcellular location">
    <subcellularLocation>
        <location evidence="1">Cell membrane</location>
    </subcellularLocation>
</comment>
<evidence type="ECO:0000256" key="2">
    <source>
        <dbReference type="ARBA" id="ARBA00022475"/>
    </source>
</evidence>
<dbReference type="AlphaFoldDB" id="A0A9N8HAD3"/>
<feature type="region of interest" description="Disordered" evidence="7">
    <location>
        <begin position="385"/>
        <end position="404"/>
    </location>
</feature>
<dbReference type="GO" id="GO:0005886">
    <property type="term" value="C:plasma membrane"/>
    <property type="evidence" value="ECO:0007669"/>
    <property type="project" value="UniProtKB-SubCell"/>
</dbReference>
<dbReference type="PANTHER" id="PTHR48059">
    <property type="entry name" value="POLYGALACTURONASE INHIBITOR 1"/>
    <property type="match status" value="1"/>
</dbReference>
<sequence length="925" mass="100476">MGVEAEQGKDKPHEVDPNELLIRALENEHQAGSPEARTNVPTEVVRHSSCGGDNETCVSSVTDAVRDADLFVESMYPTLQDVLEEEETESSDLLPVAFNNEAAQQDLQNQEVSVTKAGMEKMEYAASGEVHNNQVQVNFATAQPSSIESEEEQILLKDDANSAGGKAREVHGKVMDGNKDIKDKTVSQTGIEKTKGEKSVDPNDPAVNNPPGVDAYQAAVAEVPPLPLFTRNPGQQQPTRPGAYGQSGANLQRNTTLDYAIVGANENENANGVAGQPNPGAFAVEGIGGSRQQAGGGVAENPPWDITGSANFTTSEQLAVANPVAEDPEAPSDMMRAVEFNDEKAARARRRKTKQMAARLLGGGLLLIAIVVGVVVLVVSRDGTEGASTSTSTHAPSPSPTPAPTVLTQRGYIQSLLPGYSVDAILQSPNSSQALAFEWLLEDPNLERIAGSYRLFQRFALATLYYATGGSSWVRNDNWLSYTVHECRWHSAHTYYGKPKESYGNAYAYNDTRIILSDDYPCKRFDPEDDSAGTYEHVWLMHNALAGSIPMELYLLTSLKTLSLTGNTLSGTISTLVGMLTNMEAWETSSLALTGTLPTEIGLLTKLEEISLMYNQFSGTVPSTLGLLTKLQFLMVDNMMFTGTIPSELGRLSDLIWLYLQYNSLTGGIPLELGQLVALEQLCLWFNSFTGTLPSWELLELSNLKWLFTDGNQISGTIPTELGLLTSLTKLGFRENLITGTMPTELGLLEHLDHFEIRNNEITGTIPSELSQLQNLLHKLNLNDNQLSGEIPSELGLLTRLWWLQLNNNPLHGAIPSEMSLMTSLYVLQLQDCDLSGEIPEGLYQLNGSEWDPYQIGLSRGHLPLTLNVSGNEKLAGAFPDKQCSDNSLHFDCSDLLCGCDCPCLGAGNATTSNHTLKTPVEPIR</sequence>
<evidence type="ECO:0000256" key="6">
    <source>
        <dbReference type="ARBA" id="ARBA00023136"/>
    </source>
</evidence>
<name>A0A9N8HAD3_9STRA</name>
<keyword evidence="8" id="KW-0812">Transmembrane</keyword>
<keyword evidence="6 8" id="KW-0472">Membrane</keyword>
<accession>A0A9N8HAD3</accession>
<keyword evidence="10" id="KW-1185">Reference proteome</keyword>
<dbReference type="FunFam" id="3.80.10.10:FF:000041">
    <property type="entry name" value="LRR receptor-like serine/threonine-protein kinase ERECTA"/>
    <property type="match status" value="1"/>
</dbReference>
<evidence type="ECO:0000256" key="5">
    <source>
        <dbReference type="ARBA" id="ARBA00022737"/>
    </source>
</evidence>
<dbReference type="FunFam" id="3.80.10.10:FF:000299">
    <property type="entry name" value="Piriformospora indica-insensitive protein 2"/>
    <property type="match status" value="1"/>
</dbReference>
<organism evidence="9 10">
    <name type="scientific">Seminavis robusta</name>
    <dbReference type="NCBI Taxonomy" id="568900"/>
    <lineage>
        <taxon>Eukaryota</taxon>
        <taxon>Sar</taxon>
        <taxon>Stramenopiles</taxon>
        <taxon>Ochrophyta</taxon>
        <taxon>Bacillariophyta</taxon>
        <taxon>Bacillariophyceae</taxon>
        <taxon>Bacillariophycidae</taxon>
        <taxon>Naviculales</taxon>
        <taxon>Naviculaceae</taxon>
        <taxon>Seminavis</taxon>
    </lineage>
</organism>
<feature type="compositionally biased region" description="Low complexity" evidence="7">
    <location>
        <begin position="387"/>
        <end position="396"/>
    </location>
</feature>
<gene>
    <name evidence="9" type="ORF">SEMRO_219_G090600.1</name>
</gene>
<evidence type="ECO:0000256" key="1">
    <source>
        <dbReference type="ARBA" id="ARBA00004236"/>
    </source>
</evidence>
<keyword evidence="2" id="KW-1003">Cell membrane</keyword>
<dbReference type="Proteomes" id="UP001153069">
    <property type="component" value="Unassembled WGS sequence"/>
</dbReference>
<evidence type="ECO:0000256" key="7">
    <source>
        <dbReference type="SAM" id="MobiDB-lite"/>
    </source>
</evidence>
<dbReference type="OrthoDB" id="69127at2759"/>
<dbReference type="Pfam" id="PF00560">
    <property type="entry name" value="LRR_1"/>
    <property type="match status" value="3"/>
</dbReference>
<keyword evidence="5" id="KW-0677">Repeat</keyword>
<dbReference type="InterPro" id="IPR001611">
    <property type="entry name" value="Leu-rich_rpt"/>
</dbReference>
<feature type="compositionally biased region" description="Basic and acidic residues" evidence="7">
    <location>
        <begin position="1"/>
        <end position="16"/>
    </location>
</feature>
<dbReference type="EMBL" id="CAICTM010000218">
    <property type="protein sequence ID" value="CAB9505135.1"/>
    <property type="molecule type" value="Genomic_DNA"/>
</dbReference>
<protein>
    <submittedName>
        <fullName evidence="9">Leucine Rich Repeat</fullName>
    </submittedName>
</protein>